<gene>
    <name evidence="2" type="ordered locus">Mahau_0408</name>
</gene>
<dbReference type="SUPFAM" id="SSF51735">
    <property type="entry name" value="NAD(P)-binding Rossmann-fold domains"/>
    <property type="match status" value="1"/>
</dbReference>
<feature type="domain" description="Ig-like" evidence="1">
    <location>
        <begin position="341"/>
        <end position="402"/>
    </location>
</feature>
<keyword evidence="3" id="KW-1185">Reference proteome</keyword>
<dbReference type="AlphaFoldDB" id="F3ZY99"/>
<sequence>MQNNISVFLSGIGGYGNNYVKELLKNGTQNDVYIEGVADPHPESCSCLDELKANSIPIYESAESFYAEHKADLAIISSPIQFHCEQTCLALAHGSHVLCEKPIAATVQEACQMIEARDKAKRILAIGFQWAYDPVYQSLKKDIIAGCLERPKRLKTLVLWPRDADYYSRGWAGKKKDQKGRWVLDSVANNATAHYLHNMLFVLGKELCQSVQPAEITAELYRANAIENFDTSAMRIFADNGAEILFYASHAVKESIGPMFCYEFENASVYYNHPSFLKSIDHIIAVFRNNRIKDYGRPDHQGMYKLWTVIDAIRNGTPVPCPPEAALPHTLCINGAHQSMPNIVDFPSELIIKEGQPAITHVKALENIMMQCFNENKLPSETGIPWAKSGKPVSLAGYDRFE</sequence>
<dbReference type="Pfam" id="PF01408">
    <property type="entry name" value="GFO_IDH_MocA"/>
    <property type="match status" value="1"/>
</dbReference>
<dbReference type="OrthoDB" id="9781966at2"/>
<dbReference type="Gene3D" id="3.30.360.10">
    <property type="entry name" value="Dihydrodipicolinate Reductase, domain 2"/>
    <property type="match status" value="1"/>
</dbReference>
<dbReference type="RefSeq" id="WP_013780057.1">
    <property type="nucleotide sequence ID" value="NC_015520.1"/>
</dbReference>
<accession>F3ZY99</accession>
<dbReference type="KEGG" id="mas:Mahau_0408"/>
<dbReference type="PANTHER" id="PTHR43249:SF1">
    <property type="entry name" value="D-GLUCOSIDE 3-DEHYDROGENASE"/>
    <property type="match status" value="1"/>
</dbReference>
<dbReference type="InterPro" id="IPR007110">
    <property type="entry name" value="Ig-like_dom"/>
</dbReference>
<evidence type="ECO:0000313" key="3">
    <source>
        <dbReference type="Proteomes" id="UP000008457"/>
    </source>
</evidence>
<dbReference type="PANTHER" id="PTHR43249">
    <property type="entry name" value="UDP-N-ACETYL-2-AMINO-2-DEOXY-D-GLUCURONATE OXIDASE"/>
    <property type="match status" value="1"/>
</dbReference>
<reference evidence="3" key="1">
    <citation type="submission" date="2010-11" db="EMBL/GenBank/DDBJ databases">
        <title>The complete genome of Mahella australiensis DSM 15567.</title>
        <authorList>
            <consortium name="US DOE Joint Genome Institute (JGI-PGF)"/>
            <person name="Lucas S."/>
            <person name="Copeland A."/>
            <person name="Lapidus A."/>
            <person name="Bruce D."/>
            <person name="Goodwin L."/>
            <person name="Pitluck S."/>
            <person name="Kyrpides N."/>
            <person name="Mavromatis K."/>
            <person name="Pagani I."/>
            <person name="Ivanova N."/>
            <person name="Teshima H."/>
            <person name="Brettin T."/>
            <person name="Detter J.C."/>
            <person name="Han C."/>
            <person name="Tapia R."/>
            <person name="Land M."/>
            <person name="Hauser L."/>
            <person name="Markowitz V."/>
            <person name="Cheng J.-F."/>
            <person name="Hugenholtz P."/>
            <person name="Woyke T."/>
            <person name="Wu D."/>
            <person name="Spring S."/>
            <person name="Pukall R."/>
            <person name="Steenblock K."/>
            <person name="Schneider S."/>
            <person name="Klenk H.-P."/>
            <person name="Eisen J.A."/>
        </authorList>
    </citation>
    <scope>NUCLEOTIDE SEQUENCE [LARGE SCALE GENOMIC DNA]</scope>
    <source>
        <strain evidence="3">DSM 15567 / CIP 107919 / 50-1 BON</strain>
    </source>
</reference>
<dbReference type="HOGENOM" id="CLU_041547_1_0_9"/>
<proteinExistence type="predicted"/>
<protein>
    <submittedName>
        <fullName evidence="2">Oxidoreductase domain protein</fullName>
    </submittedName>
</protein>
<organism evidence="2 3">
    <name type="scientific">Mahella australiensis (strain DSM 15567 / CIP 107919 / 50-1 BON)</name>
    <dbReference type="NCBI Taxonomy" id="697281"/>
    <lineage>
        <taxon>Bacteria</taxon>
        <taxon>Bacillati</taxon>
        <taxon>Bacillota</taxon>
        <taxon>Clostridia</taxon>
        <taxon>Thermoanaerobacterales</taxon>
        <taxon>Thermoanaerobacterales Family IV. Incertae Sedis</taxon>
        <taxon>Mahella</taxon>
    </lineage>
</organism>
<dbReference type="PROSITE" id="PS50835">
    <property type="entry name" value="IG_LIKE"/>
    <property type="match status" value="1"/>
</dbReference>
<dbReference type="GO" id="GO:0000166">
    <property type="term" value="F:nucleotide binding"/>
    <property type="evidence" value="ECO:0007669"/>
    <property type="project" value="InterPro"/>
</dbReference>
<dbReference type="InterPro" id="IPR000683">
    <property type="entry name" value="Gfo/Idh/MocA-like_OxRdtase_N"/>
</dbReference>
<evidence type="ECO:0000313" key="2">
    <source>
        <dbReference type="EMBL" id="AEE95624.1"/>
    </source>
</evidence>
<dbReference type="InterPro" id="IPR052515">
    <property type="entry name" value="Gfo/Idh/MocA_Oxidoreductase"/>
</dbReference>
<name>F3ZY99_MAHA5</name>
<reference evidence="2 3" key="2">
    <citation type="journal article" date="2011" name="Stand. Genomic Sci.">
        <title>Complete genome sequence of Mahella australiensis type strain (50-1 BON).</title>
        <authorList>
            <person name="Sikorski J."/>
            <person name="Teshima H."/>
            <person name="Nolan M."/>
            <person name="Lucas S."/>
            <person name="Hammon N."/>
            <person name="Deshpande S."/>
            <person name="Cheng J.F."/>
            <person name="Pitluck S."/>
            <person name="Liolios K."/>
            <person name="Pagani I."/>
            <person name="Ivanova N."/>
            <person name="Huntemann M."/>
            <person name="Mavromatis K."/>
            <person name="Ovchinikova G."/>
            <person name="Pati A."/>
            <person name="Tapia R."/>
            <person name="Han C."/>
            <person name="Goodwin L."/>
            <person name="Chen A."/>
            <person name="Palaniappan K."/>
            <person name="Land M."/>
            <person name="Hauser L."/>
            <person name="Ngatchou-Djao O.D."/>
            <person name="Rohde M."/>
            <person name="Pukall R."/>
            <person name="Spring S."/>
            <person name="Abt B."/>
            <person name="Goker M."/>
            <person name="Detter J.C."/>
            <person name="Woyke T."/>
            <person name="Bristow J."/>
            <person name="Markowitz V."/>
            <person name="Hugenholtz P."/>
            <person name="Eisen J.A."/>
            <person name="Kyrpides N.C."/>
            <person name="Klenk H.P."/>
            <person name="Lapidus A."/>
        </authorList>
    </citation>
    <scope>NUCLEOTIDE SEQUENCE [LARGE SCALE GENOMIC DNA]</scope>
    <source>
        <strain evidence="3">DSM 15567 / CIP 107919 / 50-1 BON</strain>
    </source>
</reference>
<dbReference type="EMBL" id="CP002360">
    <property type="protein sequence ID" value="AEE95624.1"/>
    <property type="molecule type" value="Genomic_DNA"/>
</dbReference>
<dbReference type="Gene3D" id="3.40.50.720">
    <property type="entry name" value="NAD(P)-binding Rossmann-like Domain"/>
    <property type="match status" value="1"/>
</dbReference>
<dbReference type="eggNOG" id="COG0673">
    <property type="taxonomic scope" value="Bacteria"/>
</dbReference>
<evidence type="ECO:0000259" key="1">
    <source>
        <dbReference type="PROSITE" id="PS50835"/>
    </source>
</evidence>
<dbReference type="STRING" id="697281.Mahau_0408"/>
<dbReference type="Proteomes" id="UP000008457">
    <property type="component" value="Chromosome"/>
</dbReference>
<dbReference type="InterPro" id="IPR036291">
    <property type="entry name" value="NAD(P)-bd_dom_sf"/>
</dbReference>